<dbReference type="KEGG" id="zpl:ZBT109_2651"/>
<proteinExistence type="predicted"/>
<gene>
    <name evidence="2" type="ORF">ZBT109_2651</name>
</gene>
<accession>A0A348HIC4</accession>
<reference evidence="2 3" key="1">
    <citation type="submission" date="2018-09" db="EMBL/GenBank/DDBJ databases">
        <title>Zymobacter palmae IAM14233 (=T109) whole genome analysis.</title>
        <authorList>
            <person name="Yanase H."/>
        </authorList>
    </citation>
    <scope>NUCLEOTIDE SEQUENCE [LARGE SCALE GENOMIC DNA]</scope>
    <source>
        <strain evidence="2 3">IAM14233</strain>
    </source>
</reference>
<dbReference type="OrthoDB" id="6717860at2"/>
<evidence type="ECO:0000313" key="3">
    <source>
        <dbReference type="Proteomes" id="UP000267342"/>
    </source>
</evidence>
<dbReference type="InterPro" id="IPR011050">
    <property type="entry name" value="Pectin_lyase_fold/virulence"/>
</dbReference>
<name>A0A348HIC4_9GAMM</name>
<dbReference type="SUPFAM" id="SSF51126">
    <property type="entry name" value="Pectin lyase-like"/>
    <property type="match status" value="1"/>
</dbReference>
<evidence type="ECO:0000313" key="2">
    <source>
        <dbReference type="EMBL" id="BBG31376.1"/>
    </source>
</evidence>
<dbReference type="Pfam" id="PF13229">
    <property type="entry name" value="Beta_helix"/>
    <property type="match status" value="1"/>
</dbReference>
<protein>
    <submittedName>
        <fullName evidence="2">Endo polygalacturonase</fullName>
    </submittedName>
</protein>
<dbReference type="EMBL" id="AP018933">
    <property type="protein sequence ID" value="BBG31376.1"/>
    <property type="molecule type" value="Genomic_DNA"/>
</dbReference>
<organism evidence="2 3">
    <name type="scientific">Zymobacter palmae</name>
    <dbReference type="NCBI Taxonomy" id="33074"/>
    <lineage>
        <taxon>Bacteria</taxon>
        <taxon>Pseudomonadati</taxon>
        <taxon>Pseudomonadota</taxon>
        <taxon>Gammaproteobacteria</taxon>
        <taxon>Oceanospirillales</taxon>
        <taxon>Halomonadaceae</taxon>
        <taxon>Zymobacter group</taxon>
        <taxon>Zymobacter</taxon>
    </lineage>
</organism>
<dbReference type="InterPro" id="IPR039448">
    <property type="entry name" value="Beta_helix"/>
</dbReference>
<dbReference type="Gene3D" id="2.160.20.10">
    <property type="entry name" value="Single-stranded right-handed beta-helix, Pectin lyase-like"/>
    <property type="match status" value="1"/>
</dbReference>
<feature type="domain" description="Right handed beta helix" evidence="1">
    <location>
        <begin position="312"/>
        <end position="455"/>
    </location>
</feature>
<dbReference type="Proteomes" id="UP000267342">
    <property type="component" value="Chromosome"/>
</dbReference>
<evidence type="ECO:0000259" key="1">
    <source>
        <dbReference type="Pfam" id="PF13229"/>
    </source>
</evidence>
<dbReference type="RefSeq" id="WP_027704284.1">
    <property type="nucleotide sequence ID" value="NZ_AP018933.1"/>
</dbReference>
<keyword evidence="3" id="KW-1185">Reference proteome</keyword>
<sequence>MTDISNIQVVDNVSVLRTIEDASIKAVMTLGYYFPGDGGGGIYSYQDGDNWTEDSGGNVIISTNKVRHWRLAEGSAQSVRQFGALGDNQHDDTDAIRRALEQGVLMVPEGNYLITDNTLLKHLCSFRGAGALVYNGQSFLVGPIHSTITIHVPNTFATLAEAIACVELFEIHDGFCNIQVADGTYEVAQMSPQINIGPRVAILGNTSTPSNCVLKIACTSNQSCFNLEKGHSLGKINGFTIQGYNGHADNGTWNSECYGCGIHVTDGSSVNIGGAMIINDMYYGIQAKFGASVNCDEGIIINRAGDCGVHAYAASIKCNGIKVTDCRDGTSLGFGVTAEAGGFVDATNSEATGNYKAGFYSNGGHMWASRCKSHNNITHGFYALNGGMMEANKSEAYDNPDCGFVATDGSYLLAFDSTAERNNYGFGAWHASAMDINGATANNNRIHGFIVANHAVMFHPSTSTNNATDGWHIRGNSMYAADSLTGSGNGGNKVYMTGRGMLSTLTNFTASEVNTEVVVN</sequence>
<dbReference type="InterPro" id="IPR012334">
    <property type="entry name" value="Pectin_lyas_fold"/>
</dbReference>
<dbReference type="AlphaFoldDB" id="A0A348HIC4"/>